<organism evidence="11 12">
    <name type="scientific">Kaistia geumhonensis</name>
    <dbReference type="NCBI Taxonomy" id="410839"/>
    <lineage>
        <taxon>Bacteria</taxon>
        <taxon>Pseudomonadati</taxon>
        <taxon>Pseudomonadota</taxon>
        <taxon>Alphaproteobacteria</taxon>
        <taxon>Hyphomicrobiales</taxon>
        <taxon>Kaistiaceae</taxon>
        <taxon>Kaistia</taxon>
    </lineage>
</organism>
<feature type="domain" description="Carbohydrate kinase PfkB" evidence="10">
    <location>
        <begin position="5"/>
        <end position="287"/>
    </location>
</feature>
<evidence type="ECO:0000313" key="11">
    <source>
        <dbReference type="EMBL" id="MDQ0517720.1"/>
    </source>
</evidence>
<dbReference type="Gene3D" id="3.40.1190.20">
    <property type="match status" value="1"/>
</dbReference>
<proteinExistence type="inferred from homology"/>
<name>A0ABU0M9R8_9HYPH</name>
<dbReference type="EMBL" id="JAUSWJ010000001">
    <property type="protein sequence ID" value="MDQ0517720.1"/>
    <property type="molecule type" value="Genomic_DNA"/>
</dbReference>
<comment type="cofactor">
    <cofactor evidence="9">
        <name>Mg(2+)</name>
        <dbReference type="ChEBI" id="CHEBI:18420"/>
    </cofactor>
</comment>
<keyword evidence="3 9" id="KW-0547">Nucleotide-binding</keyword>
<comment type="catalytic activity">
    <reaction evidence="9">
        <text>2-deoxy-D-ribose + ATP = 2-deoxy-D-ribose 5-phosphate + ADP + H(+)</text>
        <dbReference type="Rhea" id="RHEA:30871"/>
        <dbReference type="ChEBI" id="CHEBI:15378"/>
        <dbReference type="ChEBI" id="CHEBI:30616"/>
        <dbReference type="ChEBI" id="CHEBI:62877"/>
        <dbReference type="ChEBI" id="CHEBI:90761"/>
        <dbReference type="ChEBI" id="CHEBI:456216"/>
        <dbReference type="EC" id="2.7.1.229"/>
    </reaction>
</comment>
<evidence type="ECO:0000256" key="3">
    <source>
        <dbReference type="ARBA" id="ARBA00022741"/>
    </source>
</evidence>
<comment type="similarity">
    <text evidence="9">Belongs to the carbohydrate kinase PfkB family. Deoxyribokinase subfamily.</text>
</comment>
<dbReference type="HAMAP" id="MF_01987">
    <property type="entry name" value="Ribokinase"/>
    <property type="match status" value="1"/>
</dbReference>
<evidence type="ECO:0000256" key="4">
    <source>
        <dbReference type="ARBA" id="ARBA00022777"/>
    </source>
</evidence>
<feature type="binding site" evidence="9">
    <location>
        <position position="239"/>
    </location>
    <ligand>
        <name>K(+)</name>
        <dbReference type="ChEBI" id="CHEBI:29103"/>
    </ligand>
</feature>
<feature type="binding site" evidence="9">
    <location>
        <position position="241"/>
    </location>
    <ligand>
        <name>K(+)</name>
        <dbReference type="ChEBI" id="CHEBI:29103"/>
    </ligand>
</feature>
<feature type="binding site" evidence="9">
    <location>
        <position position="281"/>
    </location>
    <ligand>
        <name>K(+)</name>
        <dbReference type="ChEBI" id="CHEBI:29103"/>
    </ligand>
</feature>
<dbReference type="PANTHER" id="PTHR10584:SF166">
    <property type="entry name" value="RIBOKINASE"/>
    <property type="match status" value="1"/>
</dbReference>
<keyword evidence="9" id="KW-0963">Cytoplasm</keyword>
<sequence>MRVLVLGTAMVDETMAAAVFPHAGATVIAGPAERDLGGKGANQALVMRRAGLDVRLVAPVGGDTAGEWVAGELAGEGLDPADLVPVEVPTDRSLIFVGPGGENAIASIVAAAECIDERLARESVELLGPGDLLVMQGNLTLAATRAALAAARAAGALTLLNPSPARPDIASLVPLADCLVVNEGEARLLGGRDDALQAAEALRASGAGLVVVTLGARGALALDADGSVAVEAEPVRPVDTTGAGDVFTAIFAACRYGRAMPIEASLRAAGRAAALAVTRHGTRAAFPSRTEIAAIIGADR</sequence>
<evidence type="ECO:0000256" key="6">
    <source>
        <dbReference type="ARBA" id="ARBA00022842"/>
    </source>
</evidence>
<evidence type="ECO:0000256" key="1">
    <source>
        <dbReference type="ARBA" id="ARBA00022679"/>
    </source>
</evidence>
<dbReference type="RefSeq" id="WP_266282846.1">
    <property type="nucleotide sequence ID" value="NZ_JAPKNF010000002.1"/>
</dbReference>
<evidence type="ECO:0000256" key="9">
    <source>
        <dbReference type="HAMAP-Rule" id="MF_01987"/>
    </source>
</evidence>
<dbReference type="InterPro" id="IPR011877">
    <property type="entry name" value="Ribokinase"/>
</dbReference>
<keyword evidence="5 9" id="KW-0067">ATP-binding</keyword>
<evidence type="ECO:0000256" key="2">
    <source>
        <dbReference type="ARBA" id="ARBA00022723"/>
    </source>
</evidence>
<reference evidence="11 12" key="1">
    <citation type="submission" date="2023-07" db="EMBL/GenBank/DDBJ databases">
        <title>Genomic Encyclopedia of Type Strains, Phase IV (KMG-IV): sequencing the most valuable type-strain genomes for metagenomic binning, comparative biology and taxonomic classification.</title>
        <authorList>
            <person name="Goeker M."/>
        </authorList>
    </citation>
    <scope>NUCLEOTIDE SEQUENCE [LARGE SCALE GENOMIC DNA]</scope>
    <source>
        <strain evidence="11 12">B1-1</strain>
    </source>
</reference>
<evidence type="ECO:0000259" key="10">
    <source>
        <dbReference type="Pfam" id="PF00294"/>
    </source>
</evidence>
<dbReference type="InterPro" id="IPR002139">
    <property type="entry name" value="Ribo/fructo_kinase"/>
</dbReference>
<feature type="binding site" evidence="9">
    <location>
        <position position="276"/>
    </location>
    <ligand>
        <name>K(+)</name>
        <dbReference type="ChEBI" id="CHEBI:29103"/>
    </ligand>
</feature>
<comment type="subcellular location">
    <subcellularLocation>
        <location evidence="9">Cytoplasm</location>
    </subcellularLocation>
</comment>
<dbReference type="EC" id="2.7.1.229" evidence="9"/>
<comment type="caution">
    <text evidence="9">Lacks conserved residue(s) required for the propagation of feature annotation.</text>
</comment>
<dbReference type="GO" id="GO:0004747">
    <property type="term" value="F:ribokinase activity"/>
    <property type="evidence" value="ECO:0007669"/>
    <property type="project" value="UniProtKB-EC"/>
</dbReference>
<comment type="subunit">
    <text evidence="9">Homodimer.</text>
</comment>
<feature type="binding site" evidence="9">
    <location>
        <position position="245"/>
    </location>
    <ligand>
        <name>substrate</name>
    </ligand>
</feature>
<keyword evidence="4 9" id="KW-0418">Kinase</keyword>
<feature type="active site" description="Proton acceptor" evidence="9">
    <location>
        <position position="245"/>
    </location>
</feature>
<evidence type="ECO:0000256" key="7">
    <source>
        <dbReference type="ARBA" id="ARBA00022958"/>
    </source>
</evidence>
<feature type="binding site" evidence="9">
    <location>
        <position position="279"/>
    </location>
    <ligand>
        <name>K(+)</name>
        <dbReference type="ChEBI" id="CHEBI:29103"/>
    </ligand>
</feature>
<keyword evidence="8 9" id="KW-0119">Carbohydrate metabolism</keyword>
<keyword evidence="1 9" id="KW-0808">Transferase</keyword>
<feature type="binding site" evidence="9">
    <location>
        <begin position="213"/>
        <end position="218"/>
    </location>
    <ligand>
        <name>ATP</name>
        <dbReference type="ChEBI" id="CHEBI:30616"/>
    </ligand>
</feature>
<accession>A0ABU0M9R8</accession>
<dbReference type="InterPro" id="IPR029056">
    <property type="entry name" value="Ribokinase-like"/>
</dbReference>
<keyword evidence="7 9" id="KW-0630">Potassium</keyword>
<keyword evidence="6 9" id="KW-0460">Magnesium</keyword>
<dbReference type="PANTHER" id="PTHR10584">
    <property type="entry name" value="SUGAR KINASE"/>
    <property type="match status" value="1"/>
</dbReference>
<feature type="binding site" evidence="9">
    <location>
        <position position="182"/>
    </location>
    <ligand>
        <name>ATP</name>
        <dbReference type="ChEBI" id="CHEBI:30616"/>
    </ligand>
</feature>
<dbReference type="SUPFAM" id="SSF53613">
    <property type="entry name" value="Ribokinase-like"/>
    <property type="match status" value="1"/>
</dbReference>
<evidence type="ECO:0000313" key="12">
    <source>
        <dbReference type="Proteomes" id="UP001223743"/>
    </source>
</evidence>
<dbReference type="Proteomes" id="UP001223743">
    <property type="component" value="Unassembled WGS sequence"/>
</dbReference>
<evidence type="ECO:0000256" key="8">
    <source>
        <dbReference type="ARBA" id="ARBA00023277"/>
    </source>
</evidence>
<feature type="binding site" evidence="9">
    <location>
        <begin position="244"/>
        <end position="245"/>
    </location>
    <ligand>
        <name>ATP</name>
        <dbReference type="ChEBI" id="CHEBI:30616"/>
    </ligand>
</feature>
<dbReference type="PRINTS" id="PR00990">
    <property type="entry name" value="RIBOKINASE"/>
</dbReference>
<keyword evidence="2 9" id="KW-0479">Metal-binding</keyword>
<feature type="binding site" evidence="9">
    <location>
        <begin position="10"/>
        <end position="12"/>
    </location>
    <ligand>
        <name>substrate</name>
    </ligand>
</feature>
<dbReference type="InterPro" id="IPR011611">
    <property type="entry name" value="PfkB_dom"/>
</dbReference>
<feature type="site" description="Important for substrate specificity" evidence="9">
    <location>
        <position position="10"/>
    </location>
</feature>
<dbReference type="Pfam" id="PF00294">
    <property type="entry name" value="PfkB"/>
    <property type="match status" value="1"/>
</dbReference>
<comment type="caution">
    <text evidence="11">The sequence shown here is derived from an EMBL/GenBank/DDBJ whole genome shotgun (WGS) entry which is preliminary data.</text>
</comment>
<protein>
    <recommendedName>
        <fullName evidence="9">Deoxyribokinase</fullName>
        <shortName evidence="9">dRK</shortName>
        <ecNumber evidence="9">2.7.1.229</ecNumber>
    </recommendedName>
    <alternativeName>
        <fullName evidence="9">ATP:2-deoxy-D-ribose 5-phosphotransferase</fullName>
    </alternativeName>
</protein>
<feature type="binding site" evidence="9">
    <location>
        <begin position="38"/>
        <end position="42"/>
    </location>
    <ligand>
        <name>substrate</name>
    </ligand>
</feature>
<keyword evidence="12" id="KW-1185">Reference proteome</keyword>
<evidence type="ECO:0000256" key="5">
    <source>
        <dbReference type="ARBA" id="ARBA00022840"/>
    </source>
</evidence>
<comment type="function">
    <text evidence="9">Catalyzes the ATP-dependent phosphorylation of 2-deoxy-D-ribose to 2-deoxy-D-ribose 5-phosphate (dRib-5P), allowing the use of deoxyribose as the sole carbon source.</text>
</comment>
<gene>
    <name evidence="9" type="primary">deoK</name>
    <name evidence="11" type="ORF">QO015_003333</name>
</gene>